<evidence type="ECO:0000313" key="8">
    <source>
        <dbReference type="EMBL" id="OAF67260.1"/>
    </source>
</evidence>
<sequence length="912" mass="106538">MENYMKFPEINIYPTEIQNTRLKYDWNGKEVTISETNVVHDTRKNNMTFDSEFTTVSKSSKGAFDFDLTELLKIMPDFNKIEDDNVELIEKEIEDCDVLKCLNGLSEKINMNIKLQDCIFDCNLNEKSPDDYMTQDKVKITEEQWAIEITKNDLVDFNKKDMLISYPFELDDFQKLAIQCLQKHQHVFVSAHTSAGKTVVAEYAIAQSLKKNARVIYTSPIKALSNQKYRDLRLKFSEVGLITGDFKINSDASCLIMTTEILQSMLYKASSMTRDLEWVIFDEVHYLNNIDRGFVWEEVLIMLPAHIGIVMLSATASNAMQFAQWVGETKRKKVFVISTDKRPVPLNHYVFCCNKKDPLLPLIVDRENKIYSTQKEIIRYIRDFNLKKLNPHQTMLMEKDTYSRLLNILKFKDWLPTIIFAFSRKKLEFMSTEFLKIDLTTNIEKIRILKFFDKSILTIPEEDRNLPQIIKLRLILEKGIGIHHGGILPNLKEIVEMLFYDGLVKILLATETFAMGVNMPAKTVVFDSVHKFDGVSKRQLDVGEYIQMAGRAGRRGIDLSGNCIILFKSHHDEKVCSLMNPVFQNKSKDLKSQFRMTYTMILNVSVRSEMKVQDIYSRSFSQKERINRTYKAEHVIKKVESEIKAHEKILKFDNVQVLSKYYWSCCKISKTVDRMRSVNMNLKSYLNAGRLVGFLDKKFIRLGLVICYDKKHVQIVRLPDHFDAKLFFNSNDCDSISFSNIFDSTNENFKDNFPYTVLPFCFKQLNDFKKIEIHIINVILIFKLVVKVDMSNLVIDENISKNIKKNTKNIYYKISNQLTTICNDPKWVMRLVGFGKNEFSSEISYIVDEEYQQLATNVEMIYDDLKLNSTVIMKDFKNYKLQQRLEEYKIYLDNIITSGEMYFAEDFEAMNR</sequence>
<dbReference type="OrthoDB" id="64767at2759"/>
<dbReference type="PANTHER" id="PTHR12131">
    <property type="entry name" value="ATP-DEPENDENT RNA AND DNA HELICASE"/>
    <property type="match status" value="1"/>
</dbReference>
<evidence type="ECO:0000256" key="1">
    <source>
        <dbReference type="ARBA" id="ARBA00022741"/>
    </source>
</evidence>
<feature type="domain" description="Helicase ATP-binding" evidence="6">
    <location>
        <begin position="178"/>
        <end position="334"/>
    </location>
</feature>
<feature type="non-terminal residue" evidence="8">
    <location>
        <position position="912"/>
    </location>
</feature>
<keyword evidence="4" id="KW-0067">ATP-binding</keyword>
<dbReference type="GO" id="GO:0070478">
    <property type="term" value="P:nuclear-transcribed mRNA catabolic process, 3'-5' exonucleolytic nonsense-mediated decay"/>
    <property type="evidence" value="ECO:0007669"/>
    <property type="project" value="TreeGrafter"/>
</dbReference>
<dbReference type="Pfam" id="PF00270">
    <property type="entry name" value="DEAD"/>
    <property type="match status" value="1"/>
</dbReference>
<dbReference type="GO" id="GO:0003724">
    <property type="term" value="F:RNA helicase activity"/>
    <property type="evidence" value="ECO:0007669"/>
    <property type="project" value="UniProtKB-EC"/>
</dbReference>
<dbReference type="InterPro" id="IPR014001">
    <property type="entry name" value="Helicase_ATP-bd"/>
</dbReference>
<comment type="catalytic activity">
    <reaction evidence="5">
        <text>ATP + H2O = ADP + phosphate + H(+)</text>
        <dbReference type="Rhea" id="RHEA:13065"/>
        <dbReference type="ChEBI" id="CHEBI:15377"/>
        <dbReference type="ChEBI" id="CHEBI:15378"/>
        <dbReference type="ChEBI" id="CHEBI:30616"/>
        <dbReference type="ChEBI" id="CHEBI:43474"/>
        <dbReference type="ChEBI" id="CHEBI:456216"/>
        <dbReference type="EC" id="3.6.4.13"/>
    </reaction>
</comment>
<dbReference type="GO" id="GO:0016787">
    <property type="term" value="F:hydrolase activity"/>
    <property type="evidence" value="ECO:0007669"/>
    <property type="project" value="UniProtKB-KW"/>
</dbReference>
<protein>
    <recommendedName>
        <fullName evidence="10">Helicase SKI2W</fullName>
    </recommendedName>
</protein>
<comment type="caution">
    <text evidence="8">The sequence shown here is derived from an EMBL/GenBank/DDBJ whole genome shotgun (WGS) entry which is preliminary data.</text>
</comment>
<dbReference type="SUPFAM" id="SSF52540">
    <property type="entry name" value="P-loop containing nucleoside triphosphate hydrolases"/>
    <property type="match status" value="1"/>
</dbReference>
<dbReference type="CDD" id="cd18795">
    <property type="entry name" value="SF2_C_Ski2"/>
    <property type="match status" value="1"/>
</dbReference>
<keyword evidence="2" id="KW-0378">Hydrolase</keyword>
<evidence type="ECO:0000256" key="3">
    <source>
        <dbReference type="ARBA" id="ARBA00022806"/>
    </source>
</evidence>
<gene>
    <name evidence="8" type="ORF">A3Q56_05007</name>
</gene>
<dbReference type="GO" id="GO:0055087">
    <property type="term" value="C:Ski complex"/>
    <property type="evidence" value="ECO:0007669"/>
    <property type="project" value="TreeGrafter"/>
</dbReference>
<dbReference type="SMART" id="SM00490">
    <property type="entry name" value="HELICc"/>
    <property type="match status" value="1"/>
</dbReference>
<dbReference type="PROSITE" id="PS51194">
    <property type="entry name" value="HELICASE_CTER"/>
    <property type="match status" value="1"/>
</dbReference>
<accession>A0A177AZG7</accession>
<keyword evidence="3" id="KW-0347">Helicase</keyword>
<dbReference type="Proteomes" id="UP000078046">
    <property type="component" value="Unassembled WGS sequence"/>
</dbReference>
<evidence type="ECO:0008006" key="10">
    <source>
        <dbReference type="Google" id="ProtNLM"/>
    </source>
</evidence>
<evidence type="ECO:0000256" key="4">
    <source>
        <dbReference type="ARBA" id="ARBA00022840"/>
    </source>
</evidence>
<dbReference type="SMART" id="SM00487">
    <property type="entry name" value="DEXDc"/>
    <property type="match status" value="1"/>
</dbReference>
<dbReference type="InterPro" id="IPR011545">
    <property type="entry name" value="DEAD/DEAH_box_helicase_dom"/>
</dbReference>
<dbReference type="GO" id="GO:0005524">
    <property type="term" value="F:ATP binding"/>
    <property type="evidence" value="ECO:0007669"/>
    <property type="project" value="UniProtKB-KW"/>
</dbReference>
<keyword evidence="9" id="KW-1185">Reference proteome</keyword>
<evidence type="ECO:0000256" key="2">
    <source>
        <dbReference type="ARBA" id="ARBA00022801"/>
    </source>
</evidence>
<evidence type="ECO:0000259" key="7">
    <source>
        <dbReference type="PROSITE" id="PS51194"/>
    </source>
</evidence>
<evidence type="ECO:0000313" key="9">
    <source>
        <dbReference type="Proteomes" id="UP000078046"/>
    </source>
</evidence>
<feature type="domain" description="Helicase C-terminal" evidence="7">
    <location>
        <begin position="407"/>
        <end position="602"/>
    </location>
</feature>
<reference evidence="8 9" key="1">
    <citation type="submission" date="2016-04" db="EMBL/GenBank/DDBJ databases">
        <title>The genome of Intoshia linei affirms orthonectids as highly simplified spiralians.</title>
        <authorList>
            <person name="Mikhailov K.V."/>
            <person name="Slusarev G.S."/>
            <person name="Nikitin M.A."/>
            <person name="Logacheva M.D."/>
            <person name="Penin A."/>
            <person name="Aleoshin V."/>
            <person name="Panchin Y.V."/>
        </authorList>
    </citation>
    <scope>NUCLEOTIDE SEQUENCE [LARGE SCALE GENOMIC DNA]</scope>
    <source>
        <strain evidence="8">Intl2013</strain>
        <tissue evidence="8">Whole animal</tissue>
    </source>
</reference>
<dbReference type="InterPro" id="IPR001650">
    <property type="entry name" value="Helicase_C-like"/>
</dbReference>
<dbReference type="PROSITE" id="PS51192">
    <property type="entry name" value="HELICASE_ATP_BIND_1"/>
    <property type="match status" value="1"/>
</dbReference>
<dbReference type="FunFam" id="3.40.50.300:FF:000354">
    <property type="entry name" value="ATP-dependent RNA helicase SKI2"/>
    <property type="match status" value="1"/>
</dbReference>
<dbReference type="AlphaFoldDB" id="A0A177AZG7"/>
<dbReference type="InterPro" id="IPR050699">
    <property type="entry name" value="RNA-DNA_Helicase"/>
</dbReference>
<evidence type="ECO:0000259" key="6">
    <source>
        <dbReference type="PROSITE" id="PS51192"/>
    </source>
</evidence>
<organism evidence="8 9">
    <name type="scientific">Intoshia linei</name>
    <dbReference type="NCBI Taxonomy" id="1819745"/>
    <lineage>
        <taxon>Eukaryota</taxon>
        <taxon>Metazoa</taxon>
        <taxon>Spiralia</taxon>
        <taxon>Lophotrochozoa</taxon>
        <taxon>Mesozoa</taxon>
        <taxon>Orthonectida</taxon>
        <taxon>Rhopaluridae</taxon>
        <taxon>Intoshia</taxon>
    </lineage>
</organism>
<evidence type="ECO:0000256" key="5">
    <source>
        <dbReference type="ARBA" id="ARBA00047984"/>
    </source>
</evidence>
<dbReference type="EMBL" id="LWCA01000706">
    <property type="protein sequence ID" value="OAF67260.1"/>
    <property type="molecule type" value="Genomic_DNA"/>
</dbReference>
<dbReference type="Gene3D" id="3.40.50.300">
    <property type="entry name" value="P-loop containing nucleotide triphosphate hydrolases"/>
    <property type="match status" value="2"/>
</dbReference>
<dbReference type="InterPro" id="IPR027417">
    <property type="entry name" value="P-loop_NTPase"/>
</dbReference>
<proteinExistence type="predicted"/>
<name>A0A177AZG7_9BILA</name>
<dbReference type="GO" id="GO:0003676">
    <property type="term" value="F:nucleic acid binding"/>
    <property type="evidence" value="ECO:0007669"/>
    <property type="project" value="InterPro"/>
</dbReference>
<keyword evidence="1" id="KW-0547">Nucleotide-binding</keyword>
<dbReference type="Pfam" id="PF00271">
    <property type="entry name" value="Helicase_C"/>
    <property type="match status" value="1"/>
</dbReference>
<dbReference type="PANTHER" id="PTHR12131:SF1">
    <property type="entry name" value="ATP-DEPENDENT RNA HELICASE SUPV3L1, MITOCHONDRIAL-RELATED"/>
    <property type="match status" value="1"/>
</dbReference>